<dbReference type="PANTHER" id="PTHR36442">
    <property type="entry name" value="CYCLIC-DI-AMP PHOSPHODIESTERASE PGPH"/>
    <property type="match status" value="1"/>
</dbReference>
<dbReference type="PANTHER" id="PTHR36442:SF1">
    <property type="entry name" value="CYCLIC-DI-AMP PHOSPHODIESTERASE PGPH"/>
    <property type="match status" value="1"/>
</dbReference>
<keyword evidence="3" id="KW-0675">Receptor</keyword>
<evidence type="ECO:0000313" key="3">
    <source>
        <dbReference type="EMBL" id="TEB07215.1"/>
    </source>
</evidence>
<dbReference type="SMART" id="SM00471">
    <property type="entry name" value="HDc"/>
    <property type="match status" value="1"/>
</dbReference>
<dbReference type="Proteomes" id="UP000298324">
    <property type="component" value="Unassembled WGS sequence"/>
</dbReference>
<feature type="transmembrane region" description="Helical" evidence="1">
    <location>
        <begin position="311"/>
        <end position="334"/>
    </location>
</feature>
<feature type="transmembrane region" description="Helical" evidence="1">
    <location>
        <begin position="415"/>
        <end position="433"/>
    </location>
</feature>
<dbReference type="RefSeq" id="WP_190239172.1">
    <property type="nucleotide sequence ID" value="NZ_QFGA01000001.1"/>
</dbReference>
<evidence type="ECO:0000256" key="1">
    <source>
        <dbReference type="SAM" id="Phobius"/>
    </source>
</evidence>
<dbReference type="InterPro" id="IPR052722">
    <property type="entry name" value="PgpH_phosphodiesterase"/>
</dbReference>
<feature type="transmembrane region" description="Helical" evidence="1">
    <location>
        <begin position="387"/>
        <end position="403"/>
    </location>
</feature>
<comment type="caution">
    <text evidence="3">The sequence shown here is derived from an EMBL/GenBank/DDBJ whole genome shotgun (WGS) entry which is preliminary data.</text>
</comment>
<evidence type="ECO:0000259" key="2">
    <source>
        <dbReference type="SMART" id="SM00471"/>
    </source>
</evidence>
<dbReference type="EMBL" id="QFGA01000001">
    <property type="protein sequence ID" value="TEB07215.1"/>
    <property type="molecule type" value="Genomic_DNA"/>
</dbReference>
<proteinExistence type="predicted"/>
<dbReference type="NCBIfam" id="TIGR00277">
    <property type="entry name" value="HDIG"/>
    <property type="match status" value="1"/>
</dbReference>
<dbReference type="AlphaFoldDB" id="A0A4Y7RDW9"/>
<sequence length="730" mass="80397">MRLKLTFGRIKDKLTAVLSLLVRHRKVRRGSAAILFLFLLTFILTANIVPSKSNLVVGQVSPRTFKAEKSIVFEDKEKTNEQRLQAAEKVDKVYSTDPQVVNGTQKDITDLTGKVWEIQGDNSLDLAGKVAKLHEILPFVLPADEIEALAGSPQATTRQVEESLNTMVAGLLETGDGVSQDELEDAKKTLSSQIARMSLPKHYENFSVGAIDRYLRPNAFINMEITKQKQEEAMSLVPPTMVSVKEGEKIIGEGEIVTEDHLIKLQALGLTRPKLPWPSILGVFLLMVLLVVVVLFYLYQQNRDIYNHPGLIYLLGIIVLVVLAVGKAIIAINVSQWPEFGAQFGYMVPMAAAGMLIAILLDSRLAVLVVAVMSLILVIMTENQIRFGLVGLIGGITGVYSVSKLSQRGDLVRAGFYTSGANVVAIFIVGLVYGTPFGLLITSSLALGITSGILSSILTNGSLPFLEHTFRLTSPVRLLELSHPNNVLLKRLLTEAPGTYHHSIIVGNLAEAAADAVGSESLLVRVGAYYHDIGKIKRPYFFIENQMTCDNPHDKIAPSLSTLILTSHVKDGVEMAREHKLPQGIIDIIEQHHGSGLVSFFYHKALESDRPETVTEEEYRYEGPKPQTREAAIVMLADTVEAAVRSLNNRTPGRVEGLVRKIIKDKLNDGQLEESDLTFKDLNLIANSFVRVLSGIFHSRVEYPDMSQEIERRKKNVSARKQLTGRGNGG</sequence>
<dbReference type="Gene3D" id="1.10.3210.10">
    <property type="entry name" value="Hypothetical protein af1432"/>
    <property type="match status" value="1"/>
</dbReference>
<dbReference type="InterPro" id="IPR006674">
    <property type="entry name" value="HD_domain"/>
</dbReference>
<dbReference type="Pfam" id="PF07697">
    <property type="entry name" value="7TMR-HDED"/>
    <property type="match status" value="1"/>
</dbReference>
<keyword evidence="1" id="KW-0472">Membrane</keyword>
<feature type="domain" description="HD/PDEase" evidence="2">
    <location>
        <begin position="495"/>
        <end position="652"/>
    </location>
</feature>
<keyword evidence="1" id="KW-1133">Transmembrane helix</keyword>
<organism evidence="3 4">
    <name type="scientific">Pelotomaculum schinkii</name>
    <dbReference type="NCBI Taxonomy" id="78350"/>
    <lineage>
        <taxon>Bacteria</taxon>
        <taxon>Bacillati</taxon>
        <taxon>Bacillota</taxon>
        <taxon>Clostridia</taxon>
        <taxon>Eubacteriales</taxon>
        <taxon>Desulfotomaculaceae</taxon>
        <taxon>Pelotomaculum</taxon>
    </lineage>
</organism>
<protein>
    <submittedName>
        <fullName evidence="3">7TM receptor with intracellular HD hydrolase</fullName>
    </submittedName>
</protein>
<evidence type="ECO:0000313" key="4">
    <source>
        <dbReference type="Proteomes" id="UP000298324"/>
    </source>
</evidence>
<dbReference type="InterPro" id="IPR011624">
    <property type="entry name" value="Metal-dep_PHydrolase_7TM_extra"/>
</dbReference>
<dbReference type="Pfam" id="PF07698">
    <property type="entry name" value="7TM-7TMR_HD"/>
    <property type="match status" value="1"/>
</dbReference>
<dbReference type="Pfam" id="PF01966">
    <property type="entry name" value="HD"/>
    <property type="match status" value="1"/>
</dbReference>
<dbReference type="InterPro" id="IPR003607">
    <property type="entry name" value="HD/PDEase_dom"/>
</dbReference>
<name>A0A4Y7RDW9_9FIRM</name>
<keyword evidence="4" id="KW-1185">Reference proteome</keyword>
<dbReference type="GO" id="GO:0016787">
    <property type="term" value="F:hydrolase activity"/>
    <property type="evidence" value="ECO:0007669"/>
    <property type="project" value="UniProtKB-KW"/>
</dbReference>
<dbReference type="InterPro" id="IPR006675">
    <property type="entry name" value="HDIG_dom"/>
</dbReference>
<dbReference type="InterPro" id="IPR011621">
    <property type="entry name" value="Metal-dep_PHydrolase_7TM_intra"/>
</dbReference>
<feature type="transmembrane region" description="Helical" evidence="1">
    <location>
        <begin position="30"/>
        <end position="49"/>
    </location>
</feature>
<gene>
    <name evidence="3" type="ORF">Psch_00762</name>
</gene>
<feature type="transmembrane region" description="Helical" evidence="1">
    <location>
        <begin position="340"/>
        <end position="360"/>
    </location>
</feature>
<accession>A0A4Y7RDW9</accession>
<feature type="transmembrane region" description="Helical" evidence="1">
    <location>
        <begin position="365"/>
        <end position="381"/>
    </location>
</feature>
<keyword evidence="3" id="KW-0378">Hydrolase</keyword>
<reference evidence="3 4" key="1">
    <citation type="journal article" date="2018" name="Environ. Microbiol.">
        <title>Novel energy conservation strategies and behaviour of Pelotomaculum schinkii driving syntrophic propionate catabolism.</title>
        <authorList>
            <person name="Hidalgo-Ahumada C.A.P."/>
            <person name="Nobu M.K."/>
            <person name="Narihiro T."/>
            <person name="Tamaki H."/>
            <person name="Liu W.T."/>
            <person name="Kamagata Y."/>
            <person name="Stams A.J.M."/>
            <person name="Imachi H."/>
            <person name="Sousa D.Z."/>
        </authorList>
    </citation>
    <scope>NUCLEOTIDE SEQUENCE [LARGE SCALE GENOMIC DNA]</scope>
    <source>
        <strain evidence="3 4">HH</strain>
    </source>
</reference>
<dbReference type="SUPFAM" id="SSF109604">
    <property type="entry name" value="HD-domain/PDEase-like"/>
    <property type="match status" value="1"/>
</dbReference>
<keyword evidence="1" id="KW-0812">Transmembrane</keyword>
<feature type="transmembrane region" description="Helical" evidence="1">
    <location>
        <begin position="275"/>
        <end position="299"/>
    </location>
</feature>
<dbReference type="CDD" id="cd00077">
    <property type="entry name" value="HDc"/>
    <property type="match status" value="1"/>
</dbReference>